<evidence type="ECO:0000256" key="1">
    <source>
        <dbReference type="SAM" id="Phobius"/>
    </source>
</evidence>
<dbReference type="RefSeq" id="WP_207257655.1">
    <property type="nucleotide sequence ID" value="NZ_JAFMPP010000007.1"/>
</dbReference>
<organism evidence="2 3">
    <name type="scientific">Jiella flava</name>
    <dbReference type="NCBI Taxonomy" id="2816857"/>
    <lineage>
        <taxon>Bacteria</taxon>
        <taxon>Pseudomonadati</taxon>
        <taxon>Pseudomonadota</taxon>
        <taxon>Alphaproteobacteria</taxon>
        <taxon>Hyphomicrobiales</taxon>
        <taxon>Aurantimonadaceae</taxon>
        <taxon>Jiella</taxon>
    </lineage>
</organism>
<dbReference type="AlphaFoldDB" id="A0A939FWM0"/>
<dbReference type="Proteomes" id="UP000664122">
    <property type="component" value="Unassembled WGS sequence"/>
</dbReference>
<evidence type="ECO:0000313" key="3">
    <source>
        <dbReference type="Proteomes" id="UP000664122"/>
    </source>
</evidence>
<name>A0A939FWM0_9HYPH</name>
<keyword evidence="1" id="KW-0812">Transmembrane</keyword>
<protein>
    <submittedName>
        <fullName evidence="2">Uncharacterized protein</fullName>
    </submittedName>
</protein>
<proteinExistence type="predicted"/>
<keyword evidence="1" id="KW-0472">Membrane</keyword>
<evidence type="ECO:0000313" key="2">
    <source>
        <dbReference type="EMBL" id="MBO0662862.1"/>
    </source>
</evidence>
<keyword evidence="3" id="KW-1185">Reference proteome</keyword>
<dbReference type="EMBL" id="JAFMPP010000007">
    <property type="protein sequence ID" value="MBO0662862.1"/>
    <property type="molecule type" value="Genomic_DNA"/>
</dbReference>
<gene>
    <name evidence="2" type="ORF">J1C48_09760</name>
</gene>
<keyword evidence="1" id="KW-1133">Transmembrane helix</keyword>
<comment type="caution">
    <text evidence="2">The sequence shown here is derived from an EMBL/GenBank/DDBJ whole genome shotgun (WGS) entry which is preliminary data.</text>
</comment>
<feature type="transmembrane region" description="Helical" evidence="1">
    <location>
        <begin position="6"/>
        <end position="27"/>
    </location>
</feature>
<reference evidence="2" key="1">
    <citation type="submission" date="2021-03" db="EMBL/GenBank/DDBJ databases">
        <title>Whole genome sequence of Jiella sp. CQZ9-1.</title>
        <authorList>
            <person name="Tuo L."/>
        </authorList>
    </citation>
    <scope>NUCLEOTIDE SEQUENCE</scope>
    <source>
        <strain evidence="2">CQZ9-1</strain>
    </source>
</reference>
<accession>A0A939FWM0</accession>
<sequence>MPLAGAAIAFSTRLLAVTYVVIGAITADRLRKNVKMVRHGTVGNALVKSRRRGGEMLNCSIGPKIGAMFRDGAMRKIERGRPSC</sequence>